<dbReference type="PANTHER" id="PTHR34094">
    <property type="match status" value="1"/>
</dbReference>
<keyword evidence="3" id="KW-1185">Reference proteome</keyword>
<sequence>MSVAKSLNVQLRRTCCRWWLRSASDDAKKVVLDERRRSRQALLRVRLPCSAAISAVDDGSAVVTATLMGARPFLGCESPIALSLDGAALTVTGVDGTVADLLCRLRVPFMTSIDVELSGCAQATLENLVLDQCTVRTEGQGDIALSNVKANAVVLTVEDGSITAKGAVQGNLEVTSQGSGGFKAQRLLANHLKVKTLAGQQHLSAVYAEKARLESTEGIIDIGTLHSQDAVLTSQSGAILLGNVTLSLSAPCKVTVDAPVKKSDFDGLSEGDVHSATESQITAKSCSGSVIVKKQDWISSLNLGGRST</sequence>
<dbReference type="Pfam" id="PF13349">
    <property type="entry name" value="DUF4097"/>
    <property type="match status" value="1"/>
</dbReference>
<dbReference type="Proteomes" id="UP000821837">
    <property type="component" value="Chromosome 10"/>
</dbReference>
<dbReference type="Gene3D" id="2.160.20.120">
    <property type="match status" value="1"/>
</dbReference>
<evidence type="ECO:0000313" key="3">
    <source>
        <dbReference type="Proteomes" id="UP000821837"/>
    </source>
</evidence>
<reference evidence="2" key="1">
    <citation type="journal article" date="2020" name="Cell">
        <title>Large-Scale Comparative Analyses of Tick Genomes Elucidate Their Genetic Diversity and Vector Capacities.</title>
        <authorList>
            <consortium name="Tick Genome and Microbiome Consortium (TIGMIC)"/>
            <person name="Jia N."/>
            <person name="Wang J."/>
            <person name="Shi W."/>
            <person name="Du L."/>
            <person name="Sun Y."/>
            <person name="Zhan W."/>
            <person name="Jiang J.F."/>
            <person name="Wang Q."/>
            <person name="Zhang B."/>
            <person name="Ji P."/>
            <person name="Bell-Sakyi L."/>
            <person name="Cui X.M."/>
            <person name="Yuan T.T."/>
            <person name="Jiang B.G."/>
            <person name="Yang W.F."/>
            <person name="Lam T.T."/>
            <person name="Chang Q.C."/>
            <person name="Ding S.J."/>
            <person name="Wang X.J."/>
            <person name="Zhu J.G."/>
            <person name="Ruan X.D."/>
            <person name="Zhao L."/>
            <person name="Wei J.T."/>
            <person name="Ye R.Z."/>
            <person name="Que T.C."/>
            <person name="Du C.H."/>
            <person name="Zhou Y.H."/>
            <person name="Cheng J.X."/>
            <person name="Dai P.F."/>
            <person name="Guo W.B."/>
            <person name="Han X.H."/>
            <person name="Huang E.J."/>
            <person name="Li L.F."/>
            <person name="Wei W."/>
            <person name="Gao Y.C."/>
            <person name="Liu J.Z."/>
            <person name="Shao H.Z."/>
            <person name="Wang X."/>
            <person name="Wang C.C."/>
            <person name="Yang T.C."/>
            <person name="Huo Q.B."/>
            <person name="Li W."/>
            <person name="Chen H.Y."/>
            <person name="Chen S.E."/>
            <person name="Zhou L.G."/>
            <person name="Ni X.B."/>
            <person name="Tian J.H."/>
            <person name="Sheng Y."/>
            <person name="Liu T."/>
            <person name="Pan Y.S."/>
            <person name="Xia L.Y."/>
            <person name="Li J."/>
            <person name="Zhao F."/>
            <person name="Cao W.C."/>
        </authorList>
    </citation>
    <scope>NUCLEOTIDE SEQUENCE</scope>
    <source>
        <strain evidence="2">Rsan-2018</strain>
    </source>
</reference>
<comment type="caution">
    <text evidence="2">The sequence shown here is derived from an EMBL/GenBank/DDBJ whole genome shotgun (WGS) entry which is preliminary data.</text>
</comment>
<protein>
    <recommendedName>
        <fullName evidence="1">DUF4097 domain-containing protein</fullName>
    </recommendedName>
</protein>
<proteinExistence type="predicted"/>
<dbReference type="InterPro" id="IPR025164">
    <property type="entry name" value="Toastrack_DUF4097"/>
</dbReference>
<evidence type="ECO:0000259" key="1">
    <source>
        <dbReference type="Pfam" id="PF13349"/>
    </source>
</evidence>
<dbReference type="PANTHER" id="PTHR34094:SF1">
    <property type="entry name" value="PROTEIN FAM185A"/>
    <property type="match status" value="1"/>
</dbReference>
<feature type="domain" description="DUF4097" evidence="1">
    <location>
        <begin position="172"/>
        <end position="249"/>
    </location>
</feature>
<dbReference type="EMBL" id="JABSTV010001246">
    <property type="protein sequence ID" value="KAH7975552.1"/>
    <property type="molecule type" value="Genomic_DNA"/>
</dbReference>
<gene>
    <name evidence="2" type="ORF">HPB52_003163</name>
</gene>
<accession>A0A9D4T4S6</accession>
<name>A0A9D4T4S6_RHISA</name>
<reference evidence="2" key="2">
    <citation type="submission" date="2021-09" db="EMBL/GenBank/DDBJ databases">
        <authorList>
            <person name="Jia N."/>
            <person name="Wang J."/>
            <person name="Shi W."/>
            <person name="Du L."/>
            <person name="Sun Y."/>
            <person name="Zhan W."/>
            <person name="Jiang J."/>
            <person name="Wang Q."/>
            <person name="Zhang B."/>
            <person name="Ji P."/>
            <person name="Sakyi L.B."/>
            <person name="Cui X."/>
            <person name="Yuan T."/>
            <person name="Jiang B."/>
            <person name="Yang W."/>
            <person name="Lam T.T.-Y."/>
            <person name="Chang Q."/>
            <person name="Ding S."/>
            <person name="Wang X."/>
            <person name="Zhu J."/>
            <person name="Ruan X."/>
            <person name="Zhao L."/>
            <person name="Wei J."/>
            <person name="Que T."/>
            <person name="Du C."/>
            <person name="Cheng J."/>
            <person name="Dai P."/>
            <person name="Han X."/>
            <person name="Huang E."/>
            <person name="Gao Y."/>
            <person name="Liu J."/>
            <person name="Shao H."/>
            <person name="Ye R."/>
            <person name="Li L."/>
            <person name="Wei W."/>
            <person name="Wang X."/>
            <person name="Wang C."/>
            <person name="Huo Q."/>
            <person name="Li W."/>
            <person name="Guo W."/>
            <person name="Chen H."/>
            <person name="Chen S."/>
            <person name="Zhou L."/>
            <person name="Zhou L."/>
            <person name="Ni X."/>
            <person name="Tian J."/>
            <person name="Zhou Y."/>
            <person name="Sheng Y."/>
            <person name="Liu T."/>
            <person name="Pan Y."/>
            <person name="Xia L."/>
            <person name="Li J."/>
            <person name="Zhao F."/>
            <person name="Cao W."/>
        </authorList>
    </citation>
    <scope>NUCLEOTIDE SEQUENCE</scope>
    <source>
        <strain evidence="2">Rsan-2018</strain>
        <tissue evidence="2">Larvae</tissue>
    </source>
</reference>
<dbReference type="AlphaFoldDB" id="A0A9D4T4S6"/>
<evidence type="ECO:0000313" key="2">
    <source>
        <dbReference type="EMBL" id="KAH7975552.1"/>
    </source>
</evidence>
<organism evidence="2 3">
    <name type="scientific">Rhipicephalus sanguineus</name>
    <name type="common">Brown dog tick</name>
    <name type="synonym">Ixodes sanguineus</name>
    <dbReference type="NCBI Taxonomy" id="34632"/>
    <lineage>
        <taxon>Eukaryota</taxon>
        <taxon>Metazoa</taxon>
        <taxon>Ecdysozoa</taxon>
        <taxon>Arthropoda</taxon>
        <taxon>Chelicerata</taxon>
        <taxon>Arachnida</taxon>
        <taxon>Acari</taxon>
        <taxon>Parasitiformes</taxon>
        <taxon>Ixodida</taxon>
        <taxon>Ixodoidea</taxon>
        <taxon>Ixodidae</taxon>
        <taxon>Rhipicephalinae</taxon>
        <taxon>Rhipicephalus</taxon>
        <taxon>Rhipicephalus</taxon>
    </lineage>
</organism>
<dbReference type="VEuPathDB" id="VectorBase:RSAN_026033"/>